<feature type="coiled-coil region" evidence="5">
    <location>
        <begin position="251"/>
        <end position="285"/>
    </location>
</feature>
<proteinExistence type="inferred from homology"/>
<comment type="caution">
    <text evidence="4">Lacks conserved residue(s) required for the propagation of feature annotation.</text>
</comment>
<reference evidence="9 10" key="1">
    <citation type="journal article" date="2018" name="Nat. Ecol. Evol.">
        <title>Shark genomes provide insights into elasmobranch evolution and the origin of vertebrates.</title>
        <authorList>
            <person name="Hara Y"/>
            <person name="Yamaguchi K"/>
            <person name="Onimaru K"/>
            <person name="Kadota M"/>
            <person name="Koyanagi M"/>
            <person name="Keeley SD"/>
            <person name="Tatsumi K"/>
            <person name="Tanaka K"/>
            <person name="Motone F"/>
            <person name="Kageyama Y"/>
            <person name="Nozu R"/>
            <person name="Adachi N"/>
            <person name="Nishimura O"/>
            <person name="Nakagawa R"/>
            <person name="Tanegashima C"/>
            <person name="Kiyatake I"/>
            <person name="Matsumoto R"/>
            <person name="Murakumo K"/>
            <person name="Nishida K"/>
            <person name="Terakita A"/>
            <person name="Kuratani S"/>
            <person name="Sato K"/>
            <person name="Hyodo S Kuraku.S."/>
        </authorList>
    </citation>
    <scope>NUCLEOTIDE SEQUENCE [LARGE SCALE GENOMIC DNA]</scope>
</reference>
<dbReference type="GO" id="GO:0003779">
    <property type="term" value="F:actin binding"/>
    <property type="evidence" value="ECO:0007669"/>
    <property type="project" value="UniProtKB-KW"/>
</dbReference>
<dbReference type="SUPFAM" id="SSF52540">
    <property type="entry name" value="P-loop containing nucleoside triphosphate hydrolases"/>
    <property type="match status" value="3"/>
</dbReference>
<feature type="coiled-coil region" evidence="5">
    <location>
        <begin position="487"/>
        <end position="565"/>
    </location>
</feature>
<dbReference type="Proteomes" id="UP000287033">
    <property type="component" value="Unassembled WGS sequence"/>
</dbReference>
<dbReference type="Pfam" id="PF25966">
    <property type="entry name" value="Myo5a"/>
    <property type="match status" value="1"/>
</dbReference>
<comment type="caution">
    <text evidence="9">The sequence shown here is derived from an EMBL/GenBank/DDBJ whole genome shotgun (WGS) entry which is preliminary data.</text>
</comment>
<organism evidence="9 10">
    <name type="scientific">Chiloscyllium punctatum</name>
    <name type="common">Brownbanded bambooshark</name>
    <name type="synonym">Hemiscyllium punctatum</name>
    <dbReference type="NCBI Taxonomy" id="137246"/>
    <lineage>
        <taxon>Eukaryota</taxon>
        <taxon>Metazoa</taxon>
        <taxon>Chordata</taxon>
        <taxon>Craniata</taxon>
        <taxon>Vertebrata</taxon>
        <taxon>Chondrichthyes</taxon>
        <taxon>Elasmobranchii</taxon>
        <taxon>Galeomorphii</taxon>
        <taxon>Galeoidea</taxon>
        <taxon>Orectolobiformes</taxon>
        <taxon>Hemiscylliidae</taxon>
        <taxon>Chiloscyllium</taxon>
    </lineage>
</organism>
<feature type="region of interest" description="Disordered" evidence="6">
    <location>
        <begin position="437"/>
        <end position="480"/>
    </location>
</feature>
<dbReference type="Pfam" id="PF00063">
    <property type="entry name" value="Myosin_head"/>
    <property type="match status" value="1"/>
</dbReference>
<dbReference type="InterPro" id="IPR001609">
    <property type="entry name" value="Myosin_head_motor_dom-like"/>
</dbReference>
<keyword evidence="1" id="KW-0677">Repeat</keyword>
<dbReference type="EMBL" id="BEZZ01001647">
    <property type="protein sequence ID" value="GCC19990.1"/>
    <property type="molecule type" value="Genomic_DNA"/>
</dbReference>
<dbReference type="OMA" id="VFQXNAD"/>
<evidence type="ECO:0000256" key="1">
    <source>
        <dbReference type="ARBA" id="ARBA00022737"/>
    </source>
</evidence>
<feature type="domain" description="Myosin motor" evidence="8">
    <location>
        <begin position="1"/>
        <end position="92"/>
    </location>
</feature>
<comment type="similarity">
    <text evidence="4">Belongs to the TRAFAC class myosin-kinesin ATPase superfamily. Myosin family.</text>
</comment>
<keyword evidence="4" id="KW-0505">Motor protein</keyword>
<evidence type="ECO:0000256" key="2">
    <source>
        <dbReference type="ARBA" id="ARBA00022860"/>
    </source>
</evidence>
<keyword evidence="3 5" id="KW-0175">Coiled coil</keyword>
<dbReference type="SMART" id="SM01132">
    <property type="entry name" value="DIL"/>
    <property type="match status" value="1"/>
</dbReference>
<dbReference type="PANTHER" id="PTHR16027">
    <property type="entry name" value="DILUTE DOMAIN-CONTAINING PROTEIN YPR089W"/>
    <property type="match status" value="1"/>
</dbReference>
<dbReference type="Pfam" id="PF01843">
    <property type="entry name" value="DIL"/>
    <property type="match status" value="1"/>
</dbReference>
<keyword evidence="4" id="KW-0518">Myosin</keyword>
<dbReference type="Gene3D" id="1.20.5.190">
    <property type="match status" value="3"/>
</dbReference>
<dbReference type="FunFam" id="1.20.5.190:FF:000006">
    <property type="entry name" value="Myosin VA"/>
    <property type="match status" value="1"/>
</dbReference>
<dbReference type="GO" id="GO:0016459">
    <property type="term" value="C:myosin complex"/>
    <property type="evidence" value="ECO:0007669"/>
    <property type="project" value="UniProtKB-KW"/>
</dbReference>
<dbReference type="SMART" id="SM00015">
    <property type="entry name" value="IQ"/>
    <property type="match status" value="6"/>
</dbReference>
<evidence type="ECO:0000256" key="6">
    <source>
        <dbReference type="SAM" id="MobiDB-lite"/>
    </source>
</evidence>
<evidence type="ECO:0000313" key="9">
    <source>
        <dbReference type="EMBL" id="GCC19990.1"/>
    </source>
</evidence>
<dbReference type="GO" id="GO:0005524">
    <property type="term" value="F:ATP binding"/>
    <property type="evidence" value="ECO:0007669"/>
    <property type="project" value="InterPro"/>
</dbReference>
<feature type="compositionally biased region" description="Polar residues" evidence="6">
    <location>
        <begin position="444"/>
        <end position="459"/>
    </location>
</feature>
<evidence type="ECO:0000256" key="4">
    <source>
        <dbReference type="PROSITE-ProRule" id="PRU00782"/>
    </source>
</evidence>
<evidence type="ECO:0000259" key="7">
    <source>
        <dbReference type="PROSITE" id="PS51126"/>
    </source>
</evidence>
<dbReference type="GO" id="GO:0005516">
    <property type="term" value="F:calmodulin binding"/>
    <property type="evidence" value="ECO:0007669"/>
    <property type="project" value="UniProtKB-KW"/>
</dbReference>
<dbReference type="InterPro" id="IPR002710">
    <property type="entry name" value="Dilute_dom"/>
</dbReference>
<dbReference type="AlphaFoldDB" id="A0A401RQP9"/>
<keyword evidence="2" id="KW-0112">Calmodulin-binding</keyword>
<dbReference type="Pfam" id="PF00612">
    <property type="entry name" value="IQ"/>
    <property type="match status" value="6"/>
</dbReference>
<accession>A0A401RQP9</accession>
<evidence type="ECO:0000256" key="5">
    <source>
        <dbReference type="SAM" id="Coils"/>
    </source>
</evidence>
<dbReference type="Gene3D" id="3.30.70.1590">
    <property type="match status" value="1"/>
</dbReference>
<dbReference type="PROSITE" id="PS51126">
    <property type="entry name" value="DILUTE"/>
    <property type="match status" value="1"/>
</dbReference>
<dbReference type="PROSITE" id="PS50096">
    <property type="entry name" value="IQ"/>
    <property type="match status" value="6"/>
</dbReference>
<dbReference type="STRING" id="137246.A0A401RQP9"/>
<dbReference type="FunFam" id="3.30.70.1590:FF:000003">
    <property type="entry name" value="Myosin-Va isoform 1"/>
    <property type="match status" value="1"/>
</dbReference>
<dbReference type="GO" id="GO:0051020">
    <property type="term" value="F:GTPase binding"/>
    <property type="evidence" value="ECO:0007669"/>
    <property type="project" value="TreeGrafter"/>
</dbReference>
<feature type="coiled-coil region" evidence="5">
    <location>
        <begin position="314"/>
        <end position="427"/>
    </location>
</feature>
<dbReference type="InterPro" id="IPR052072">
    <property type="entry name" value="Vascular_dev_regulator"/>
</dbReference>
<evidence type="ECO:0008006" key="11">
    <source>
        <dbReference type="Google" id="ProtNLM"/>
    </source>
</evidence>
<dbReference type="InterPro" id="IPR027417">
    <property type="entry name" value="P-loop_NTPase"/>
</dbReference>
<dbReference type="PROSITE" id="PS51456">
    <property type="entry name" value="MYOSIN_MOTOR"/>
    <property type="match status" value="1"/>
</dbReference>
<feature type="non-terminal residue" evidence="9">
    <location>
        <position position="1"/>
    </location>
</feature>
<keyword evidence="4" id="KW-0009">Actin-binding</keyword>
<evidence type="ECO:0000256" key="3">
    <source>
        <dbReference type="ARBA" id="ARBA00023054"/>
    </source>
</evidence>
<dbReference type="GO" id="GO:0003774">
    <property type="term" value="F:cytoskeletal motor activity"/>
    <property type="evidence" value="ECO:0007669"/>
    <property type="project" value="InterPro"/>
</dbReference>
<name>A0A401RQP9_CHIPU</name>
<feature type="domain" description="Dilute" evidence="7">
    <location>
        <begin position="827"/>
        <end position="1103"/>
    </location>
</feature>
<evidence type="ECO:0000313" key="10">
    <source>
        <dbReference type="Proteomes" id="UP000287033"/>
    </source>
</evidence>
<dbReference type="FunFam" id="1.20.5.190:FF:000001">
    <property type="entry name" value="unconventional myosin-Va"/>
    <property type="match status" value="2"/>
</dbReference>
<sequence length="1148" mass="134185">FDPKRAVQQLRACGVLETIRISAAGFPSRWTYQEFFNRYRVLMKQKDVLSDKKLTCKNVLEKLIKDEDKYQFGKTKIFFRAGQVAYLEKLRADKLRAACIRIQKTIRSWLQRKKYLRMRNAAITIQRYVRGYQARCYAQFLRRTRAAIIIQKYQRMYAARQKFLRIRSATIVIQSFVRGFHGRRQYKAILREQKATILQKHVRGWMAKLKYRRIQHAIVYLQCCYRRMMAKRELKKLKIEARSVEHYKTLNIGMENKIVQLQCKVNNQTKEIKSLLEKLSNLEVVYTNDTEKLRTEVDRLRVNEENAKVSSNKITSLLEEIAILRKELKETQAQKKHLEEGAVKYKEETELMVSQLKEQNTLLKNEKEDLNLQIQEQAKEITESMEKRMEEETKQLEIDLNDERSRYQSLLNEFCRLEERYDNLKEEISLVNVLKPGHRRTDSTHSSNESEYTYNSLLSSEPGEAEDGTRRPEDFPEQRGALDMSLFLKLQKRVTELEQEKQALQEELDRKEEQALRSKAKEVEDQRVKARGAELEYESLKRQELESENKKLKNELNELHRALNEKASPHVTAPGSPAYKVLLDQLTASSEELEVRKEEVLILRSQLVSQKEAMAHKDCHLLNEDGELWMAYQGLKQTNRLLESQLQGQKKNYENELEILRGEVQNLKEEINRQQQLLAQNLQLPPEARIEASLQHEITRLTNENLDLMEQLEKQDKIVRKLKKQLKVFAKKIGELEVGQTENVSPAQLADEPIRPVNIPRKEKDFQGMLEYKKDDELKLIKNLILELKPRGVAVNLIPGLPAYILFMCVRHADYINDDQRVRSLLTSTINGIKKILKKRSDDFEIVSFWLSNTCRFLHCLKQYSGEEAFMKHNTPRQNDHCLRNFDLAEYRQVISDLAIQIYQQLTKVMENILQPMIVSGMLEHETIQGVSGLKPTGLRKRTSSVADEGTYTLDSIVRQLNNFHSTMCQHGMDPELIKQIVRQMFYIIGSVTLNNLLLRKDMCSWSKGMQIRYNVSQLEEWLRDKNLQNSGAKETLEPLIQAAQLLQVKKKTDEDAEAICSMCSNLTTAQIVKVLNLYTPVNEFEERVTASFIRTIQVRLQNRKDSPQLLMDAKFIFPVTFPFNPSSLALESIQIPSSMNLGFLLRV</sequence>
<dbReference type="InterPro" id="IPR000048">
    <property type="entry name" value="IQ_motif_EF-hand-BS"/>
</dbReference>
<gene>
    <name evidence="9" type="ORF">chiPu_0018663</name>
</gene>
<protein>
    <recommendedName>
        <fullName evidence="11">Dilute domain-containing protein</fullName>
    </recommendedName>
</protein>
<dbReference type="InterPro" id="IPR058662">
    <property type="entry name" value="Myo5a/b_dom"/>
</dbReference>
<dbReference type="OrthoDB" id="6108017at2759"/>
<keyword evidence="10" id="KW-1185">Reference proteome</keyword>
<dbReference type="PANTHER" id="PTHR16027:SF6">
    <property type="entry name" value="DILUTE DOMAIN-CONTAINING PROTEIN"/>
    <property type="match status" value="1"/>
</dbReference>
<feature type="compositionally biased region" description="Basic and acidic residues" evidence="6">
    <location>
        <begin position="467"/>
        <end position="477"/>
    </location>
</feature>
<evidence type="ECO:0000259" key="8">
    <source>
        <dbReference type="PROSITE" id="PS51456"/>
    </source>
</evidence>
<feature type="coiled-coil region" evidence="5">
    <location>
        <begin position="632"/>
        <end position="725"/>
    </location>
</feature>